<gene>
    <name evidence="1" type="ORF">C7C56_019090</name>
</gene>
<name>A0A2U2HGY1_9BURK</name>
<keyword evidence="2" id="KW-1185">Reference proteome</keyword>
<organism evidence="1 2">
    <name type="scientific">Massilia glaciei</name>
    <dbReference type="NCBI Taxonomy" id="1524097"/>
    <lineage>
        <taxon>Bacteria</taxon>
        <taxon>Pseudomonadati</taxon>
        <taxon>Pseudomonadota</taxon>
        <taxon>Betaproteobacteria</taxon>
        <taxon>Burkholderiales</taxon>
        <taxon>Oxalobacteraceae</taxon>
        <taxon>Telluria group</taxon>
        <taxon>Massilia</taxon>
    </lineage>
</organism>
<evidence type="ECO:0000313" key="1">
    <source>
        <dbReference type="EMBL" id="PWF44703.1"/>
    </source>
</evidence>
<proteinExistence type="predicted"/>
<sequence length="129" mass="14637">MQTIAVDSRLAGPIDIDVCVQCCVIWFDQSESAQLAPSAVVELFKIVNASTEKPRLPLSSALPCPRCKVQLKFTHDIFKAGRISYHRCQTHGRLTPFYQFLKEKQFIRQLTPMQISQLRADVRQIKCSG</sequence>
<accession>A0A2U2HGY1</accession>
<reference evidence="1 2" key="1">
    <citation type="submission" date="2018-04" db="EMBL/GenBank/DDBJ databases">
        <title>Massilia violaceinigra sp. nov., a novel purple-pigmented bacterium isolated from Tianshan glacier, Xinjiang, China.</title>
        <authorList>
            <person name="Wang H."/>
        </authorList>
    </citation>
    <scope>NUCLEOTIDE SEQUENCE [LARGE SCALE GENOMIC DNA]</scope>
    <source>
        <strain evidence="1 2">B448-2</strain>
    </source>
</reference>
<comment type="caution">
    <text evidence="1">The sequence shown here is derived from an EMBL/GenBank/DDBJ whole genome shotgun (WGS) entry which is preliminary data.</text>
</comment>
<protein>
    <recommendedName>
        <fullName evidence="3">Transcription factor zinc-finger domain-containing protein</fullName>
    </recommendedName>
</protein>
<evidence type="ECO:0000313" key="2">
    <source>
        <dbReference type="Proteomes" id="UP000241421"/>
    </source>
</evidence>
<dbReference type="Proteomes" id="UP000241421">
    <property type="component" value="Unassembled WGS sequence"/>
</dbReference>
<evidence type="ECO:0008006" key="3">
    <source>
        <dbReference type="Google" id="ProtNLM"/>
    </source>
</evidence>
<dbReference type="EMBL" id="PXWF02000263">
    <property type="protein sequence ID" value="PWF44703.1"/>
    <property type="molecule type" value="Genomic_DNA"/>
</dbReference>
<dbReference type="AlphaFoldDB" id="A0A2U2HGY1"/>